<sequence length="123" mass="14613">MELPQIRNDNVSQYLDRAEIVRETAEQIMKDFGMFGVEINFSGDVANAYNELHLQLIEQVTELIRYNYDKLLSVLYQVDITEREIAKAETDLPHYNHVEIIAHQVIARELKKVLWRRYFKSKK</sequence>
<dbReference type="STRING" id="1484053.SAMN05444274_11045"/>
<keyword evidence="2" id="KW-1185">Reference proteome</keyword>
<dbReference type="EMBL" id="FQUM01000010">
    <property type="protein sequence ID" value="SHF83231.1"/>
    <property type="molecule type" value="Genomic_DNA"/>
</dbReference>
<dbReference type="OrthoDB" id="1120195at2"/>
<dbReference type="AlphaFoldDB" id="A0A1M5EVW1"/>
<protein>
    <submittedName>
        <fullName evidence="1">Uncharacterized protein</fullName>
    </submittedName>
</protein>
<reference evidence="1 2" key="1">
    <citation type="submission" date="2016-11" db="EMBL/GenBank/DDBJ databases">
        <authorList>
            <person name="Jaros S."/>
            <person name="Januszkiewicz K."/>
            <person name="Wedrychowicz H."/>
        </authorList>
    </citation>
    <scope>NUCLEOTIDE SEQUENCE [LARGE SCALE GENOMIC DNA]</scope>
    <source>
        <strain evidence="1 2">DSM 26910</strain>
    </source>
</reference>
<proteinExistence type="predicted"/>
<dbReference type="RefSeq" id="WP_073003125.1">
    <property type="nucleotide sequence ID" value="NZ_FQUM01000010.1"/>
</dbReference>
<accession>A0A1M5EVW1</accession>
<evidence type="ECO:0000313" key="1">
    <source>
        <dbReference type="EMBL" id="SHF83231.1"/>
    </source>
</evidence>
<evidence type="ECO:0000313" key="2">
    <source>
        <dbReference type="Proteomes" id="UP000184164"/>
    </source>
</evidence>
<gene>
    <name evidence="1" type="ORF">SAMN05444274_11045</name>
</gene>
<name>A0A1M5EVW1_9BACT</name>
<dbReference type="Proteomes" id="UP000184164">
    <property type="component" value="Unassembled WGS sequence"/>
</dbReference>
<organism evidence="1 2">
    <name type="scientific">Mariniphaga anaerophila</name>
    <dbReference type="NCBI Taxonomy" id="1484053"/>
    <lineage>
        <taxon>Bacteria</taxon>
        <taxon>Pseudomonadati</taxon>
        <taxon>Bacteroidota</taxon>
        <taxon>Bacteroidia</taxon>
        <taxon>Marinilabiliales</taxon>
        <taxon>Prolixibacteraceae</taxon>
        <taxon>Mariniphaga</taxon>
    </lineage>
</organism>